<evidence type="ECO:0000256" key="1">
    <source>
        <dbReference type="SAM" id="MobiDB-lite"/>
    </source>
</evidence>
<dbReference type="AlphaFoldDB" id="A0A1V1NU34"/>
<evidence type="ECO:0000313" key="3">
    <source>
        <dbReference type="Proteomes" id="UP000189670"/>
    </source>
</evidence>
<gene>
    <name evidence="2" type="ORF">OMM_13270</name>
</gene>
<accession>A0A1V1NU34</accession>
<proteinExistence type="predicted"/>
<dbReference type="Proteomes" id="UP000189670">
    <property type="component" value="Unassembled WGS sequence"/>
</dbReference>
<name>A0A1V1NU34_9BACT</name>
<reference evidence="3" key="1">
    <citation type="submission" date="2012-11" db="EMBL/GenBank/DDBJ databases">
        <authorList>
            <person name="Lucero-Rivera Y.E."/>
            <person name="Tovar-Ramirez D."/>
        </authorList>
    </citation>
    <scope>NUCLEOTIDE SEQUENCE [LARGE SCALE GENOMIC DNA]</scope>
    <source>
        <strain evidence="3">Araruama</strain>
    </source>
</reference>
<feature type="region of interest" description="Disordered" evidence="1">
    <location>
        <begin position="72"/>
        <end position="104"/>
    </location>
</feature>
<organism evidence="2 3">
    <name type="scientific">Candidatus Magnetoglobus multicellularis str. Araruama</name>
    <dbReference type="NCBI Taxonomy" id="890399"/>
    <lineage>
        <taxon>Bacteria</taxon>
        <taxon>Pseudomonadati</taxon>
        <taxon>Thermodesulfobacteriota</taxon>
        <taxon>Desulfobacteria</taxon>
        <taxon>Desulfobacterales</taxon>
        <taxon>Desulfobacteraceae</taxon>
        <taxon>Candidatus Magnetoglobus</taxon>
    </lineage>
</organism>
<dbReference type="EMBL" id="ATBP01002242">
    <property type="protein sequence ID" value="ETR66089.1"/>
    <property type="molecule type" value="Genomic_DNA"/>
</dbReference>
<comment type="caution">
    <text evidence="2">The sequence shown here is derived from an EMBL/GenBank/DDBJ whole genome shotgun (WGS) entry which is preliminary data.</text>
</comment>
<feature type="compositionally biased region" description="Acidic residues" evidence="1">
    <location>
        <begin position="80"/>
        <end position="95"/>
    </location>
</feature>
<evidence type="ECO:0000313" key="2">
    <source>
        <dbReference type="EMBL" id="ETR66089.1"/>
    </source>
</evidence>
<sequence length="104" mass="12050">MSVAKEVLDDNGKFKRVYTLYPNEITRVKTIIVNDIINHLPKSYINKEGYLKLDEFHSLVLKLIAELKNGDHSNSVELDSNIDEEETIESEEEDIVEKKVEERS</sequence>
<protein>
    <submittedName>
        <fullName evidence="2">Uncharacterized protein</fullName>
    </submittedName>
</protein>